<evidence type="ECO:0000313" key="3">
    <source>
        <dbReference type="Proteomes" id="UP001319200"/>
    </source>
</evidence>
<feature type="chain" id="PRO_5043029247" evidence="1">
    <location>
        <begin position="19"/>
        <end position="117"/>
    </location>
</feature>
<dbReference type="InterPro" id="IPR008969">
    <property type="entry name" value="CarboxyPept-like_regulatory"/>
</dbReference>
<organism evidence="2 3">
    <name type="scientific">Chryseosolibacter histidini</name>
    <dbReference type="NCBI Taxonomy" id="2782349"/>
    <lineage>
        <taxon>Bacteria</taxon>
        <taxon>Pseudomonadati</taxon>
        <taxon>Bacteroidota</taxon>
        <taxon>Cytophagia</taxon>
        <taxon>Cytophagales</taxon>
        <taxon>Chryseotaleaceae</taxon>
        <taxon>Chryseosolibacter</taxon>
    </lineage>
</organism>
<keyword evidence="2" id="KW-0378">Hydrolase</keyword>
<accession>A0AAP2DM01</accession>
<dbReference type="GO" id="GO:0004180">
    <property type="term" value="F:carboxypeptidase activity"/>
    <property type="evidence" value="ECO:0007669"/>
    <property type="project" value="UniProtKB-KW"/>
</dbReference>
<evidence type="ECO:0000256" key="1">
    <source>
        <dbReference type="SAM" id="SignalP"/>
    </source>
</evidence>
<gene>
    <name evidence="2" type="ORF">KK083_18150</name>
</gene>
<keyword evidence="2" id="KW-0121">Carboxypeptidase</keyword>
<comment type="caution">
    <text evidence="2">The sequence shown here is derived from an EMBL/GenBank/DDBJ whole genome shotgun (WGS) entry which is preliminary data.</text>
</comment>
<sequence>MVLLIVLISLLQVTTALAQERTVSGRVTAAEDGSELPGINVLVKGTAIGTVTDHHGRYSLTVKCSGSVLVFSLIGYITVERTVGGASVIDVQLGDDAKQLSDTMVTGQDGGIERCGG</sequence>
<reference evidence="2 3" key="1">
    <citation type="submission" date="2021-05" db="EMBL/GenBank/DDBJ databases">
        <title>A Polyphasic approach of four new species of the genus Ohtaekwangia: Ohtaekwangia histidinii sp. nov., Ohtaekwangia cretensis sp. nov., Ohtaekwangia indiensis sp. nov., Ohtaekwangia reichenbachii sp. nov. from diverse environment.</title>
        <authorList>
            <person name="Octaviana S."/>
        </authorList>
    </citation>
    <scope>NUCLEOTIDE SEQUENCE [LARGE SCALE GENOMIC DNA]</scope>
    <source>
        <strain evidence="2 3">PWU4</strain>
    </source>
</reference>
<keyword evidence="1" id="KW-0732">Signal</keyword>
<evidence type="ECO:0000313" key="2">
    <source>
        <dbReference type="EMBL" id="MBT1698821.1"/>
    </source>
</evidence>
<feature type="signal peptide" evidence="1">
    <location>
        <begin position="1"/>
        <end position="18"/>
    </location>
</feature>
<dbReference type="Gene3D" id="2.60.40.1120">
    <property type="entry name" value="Carboxypeptidase-like, regulatory domain"/>
    <property type="match status" value="1"/>
</dbReference>
<keyword evidence="3" id="KW-1185">Reference proteome</keyword>
<proteinExistence type="predicted"/>
<dbReference type="SUPFAM" id="SSF49464">
    <property type="entry name" value="Carboxypeptidase regulatory domain-like"/>
    <property type="match status" value="1"/>
</dbReference>
<dbReference type="Proteomes" id="UP001319200">
    <property type="component" value="Unassembled WGS sequence"/>
</dbReference>
<name>A0AAP2DM01_9BACT</name>
<dbReference type="AlphaFoldDB" id="A0AAP2DM01"/>
<dbReference type="EMBL" id="JAHESF010000018">
    <property type="protein sequence ID" value="MBT1698821.1"/>
    <property type="molecule type" value="Genomic_DNA"/>
</dbReference>
<dbReference type="Pfam" id="PF13715">
    <property type="entry name" value="CarbopepD_reg_2"/>
    <property type="match status" value="1"/>
</dbReference>
<protein>
    <submittedName>
        <fullName evidence="2">Carboxypeptidase-like regulatory domain-containing protein</fullName>
    </submittedName>
</protein>
<keyword evidence="2" id="KW-0645">Protease</keyword>